<sequence>MLILSVESATSAASVAILNEKGVLGESTLNFKKQHSVILMTLIDTILKDNNLTIKDIDGFVVSKGPGSFTGLRIGMATVKGLCLGLNKPLISISTLDGLAYNELNFNGIICPIMDALRDNVFTAFYKNENGTLKKLSEHNHVSVNELVNKIKDFDEPVIFVGDGIEKHKAFLTENVENCSFASITNNFAKASSLGALGKELLEKGIHDNLNECKPMYLRKSQAEREYDKKMELSNNED</sequence>
<protein>
    <submittedName>
        <fullName evidence="2">tRNA (Adenosine(37)-N6)-threonylcarbamoyltransferase complex dimerization subunit type 1 TsaB</fullName>
    </submittedName>
</protein>
<dbReference type="InterPro" id="IPR000905">
    <property type="entry name" value="Gcp-like_dom"/>
</dbReference>
<dbReference type="GO" id="GO:0016740">
    <property type="term" value="F:transferase activity"/>
    <property type="evidence" value="ECO:0007669"/>
    <property type="project" value="UniProtKB-KW"/>
</dbReference>
<dbReference type="GO" id="GO:0002949">
    <property type="term" value="P:tRNA threonylcarbamoyladenosine modification"/>
    <property type="evidence" value="ECO:0007669"/>
    <property type="project" value="InterPro"/>
</dbReference>
<comment type="caution">
    <text evidence="2">The sequence shown here is derived from an EMBL/GenBank/DDBJ whole genome shotgun (WGS) entry which is preliminary data.</text>
</comment>
<dbReference type="Pfam" id="PF00814">
    <property type="entry name" value="TsaD"/>
    <property type="match status" value="1"/>
</dbReference>
<dbReference type="GO" id="GO:0005829">
    <property type="term" value="C:cytosol"/>
    <property type="evidence" value="ECO:0007669"/>
    <property type="project" value="TreeGrafter"/>
</dbReference>
<dbReference type="CDD" id="cd24032">
    <property type="entry name" value="ASKHA_NBD_TsaB"/>
    <property type="match status" value="1"/>
</dbReference>
<evidence type="ECO:0000313" key="3">
    <source>
        <dbReference type="Proteomes" id="UP000460287"/>
    </source>
</evidence>
<reference evidence="2 3" key="1">
    <citation type="submission" date="2019-08" db="EMBL/GenBank/DDBJ databases">
        <title>In-depth cultivation of the pig gut microbiome towards novel bacterial diversity and tailored functional studies.</title>
        <authorList>
            <person name="Wylensek D."/>
            <person name="Hitch T.C.A."/>
            <person name="Clavel T."/>
        </authorList>
    </citation>
    <scope>NUCLEOTIDE SEQUENCE [LARGE SCALE GENOMIC DNA]</scope>
    <source>
        <strain evidence="2 3">WCA-383-APC-5B</strain>
    </source>
</reference>
<dbReference type="InterPro" id="IPR022496">
    <property type="entry name" value="T6A_TsaB"/>
</dbReference>
<dbReference type="SUPFAM" id="SSF53067">
    <property type="entry name" value="Actin-like ATPase domain"/>
    <property type="match status" value="2"/>
</dbReference>
<gene>
    <name evidence="2" type="primary">tsaB</name>
    <name evidence="2" type="ORF">FYJ33_05485</name>
</gene>
<accession>A0A7X2MXG0</accession>
<dbReference type="RefSeq" id="WP_154530758.1">
    <property type="nucleotide sequence ID" value="NZ_JAQXTV010000111.1"/>
</dbReference>
<name>A0A7X2MXG0_9CLOT</name>
<dbReference type="InterPro" id="IPR043129">
    <property type="entry name" value="ATPase_NBD"/>
</dbReference>
<dbReference type="Proteomes" id="UP000460287">
    <property type="component" value="Unassembled WGS sequence"/>
</dbReference>
<keyword evidence="2" id="KW-0808">Transferase</keyword>
<dbReference type="NCBIfam" id="TIGR03725">
    <property type="entry name" value="T6A_YeaZ"/>
    <property type="match status" value="1"/>
</dbReference>
<dbReference type="PANTHER" id="PTHR11735">
    <property type="entry name" value="TRNA N6-ADENOSINE THREONYLCARBAMOYLTRANSFERASE"/>
    <property type="match status" value="1"/>
</dbReference>
<dbReference type="EMBL" id="VULX01000005">
    <property type="protein sequence ID" value="MSR90878.1"/>
    <property type="molecule type" value="Genomic_DNA"/>
</dbReference>
<organism evidence="2 3">
    <name type="scientific">Inconstantimicrobium porci</name>
    <dbReference type="NCBI Taxonomy" id="2652291"/>
    <lineage>
        <taxon>Bacteria</taxon>
        <taxon>Bacillati</taxon>
        <taxon>Bacillota</taxon>
        <taxon>Clostridia</taxon>
        <taxon>Eubacteriales</taxon>
        <taxon>Clostridiaceae</taxon>
        <taxon>Inconstantimicrobium</taxon>
    </lineage>
</organism>
<evidence type="ECO:0000313" key="2">
    <source>
        <dbReference type="EMBL" id="MSR90878.1"/>
    </source>
</evidence>
<proteinExistence type="predicted"/>
<keyword evidence="3" id="KW-1185">Reference proteome</keyword>
<dbReference type="AlphaFoldDB" id="A0A7X2MXG0"/>
<dbReference type="Gene3D" id="3.30.420.40">
    <property type="match status" value="2"/>
</dbReference>
<feature type="domain" description="Gcp-like" evidence="1">
    <location>
        <begin position="32"/>
        <end position="226"/>
    </location>
</feature>
<evidence type="ECO:0000259" key="1">
    <source>
        <dbReference type="Pfam" id="PF00814"/>
    </source>
</evidence>
<dbReference type="PANTHER" id="PTHR11735:SF11">
    <property type="entry name" value="TRNA THREONYLCARBAMOYLADENOSINE BIOSYNTHESIS PROTEIN TSAB"/>
    <property type="match status" value="1"/>
</dbReference>